<dbReference type="STRING" id="34506.A0A090LTG9"/>
<name>A0A090LTG9_STRRB</name>
<evidence type="ECO:0000256" key="7">
    <source>
        <dbReference type="ARBA" id="ARBA00022729"/>
    </source>
</evidence>
<dbReference type="OrthoDB" id="5835829at2759"/>
<evidence type="ECO:0000256" key="11">
    <source>
        <dbReference type="SAM" id="Phobius"/>
    </source>
</evidence>
<organism evidence="12">
    <name type="scientific">Strongyloides ratti</name>
    <name type="common">Parasitic roundworm</name>
    <dbReference type="NCBI Taxonomy" id="34506"/>
    <lineage>
        <taxon>Eukaryota</taxon>
        <taxon>Metazoa</taxon>
        <taxon>Ecdysozoa</taxon>
        <taxon>Nematoda</taxon>
        <taxon>Chromadorea</taxon>
        <taxon>Rhabditida</taxon>
        <taxon>Tylenchina</taxon>
        <taxon>Panagrolaimomorpha</taxon>
        <taxon>Strongyloidoidea</taxon>
        <taxon>Strongyloididae</taxon>
        <taxon>Strongyloides</taxon>
    </lineage>
</organism>
<keyword evidence="7" id="KW-0732">Signal</keyword>
<evidence type="ECO:0000313" key="14">
    <source>
        <dbReference type="WBParaSite" id="SRAE_X000025400.1"/>
    </source>
</evidence>
<keyword evidence="6 11" id="KW-0812">Transmembrane</keyword>
<accession>A0A090LTG9</accession>
<evidence type="ECO:0000313" key="12">
    <source>
        <dbReference type="EMBL" id="CEF70924.1"/>
    </source>
</evidence>
<dbReference type="GeneID" id="36383304"/>
<dbReference type="CDD" id="cd03784">
    <property type="entry name" value="GT1_Gtf-like"/>
    <property type="match status" value="1"/>
</dbReference>
<dbReference type="InterPro" id="IPR050271">
    <property type="entry name" value="UDP-glycosyltransferase"/>
</dbReference>
<keyword evidence="9 11" id="KW-0472">Membrane</keyword>
<dbReference type="PANTHER" id="PTHR48043:SF23">
    <property type="entry name" value="UDP-GLUCURONOSYLTRANSFERASE"/>
    <property type="match status" value="1"/>
</dbReference>
<comment type="catalytic activity">
    <reaction evidence="10">
        <text>glucuronate acceptor + UDP-alpha-D-glucuronate = acceptor beta-D-glucuronoside + UDP + H(+)</text>
        <dbReference type="Rhea" id="RHEA:21032"/>
        <dbReference type="ChEBI" id="CHEBI:15378"/>
        <dbReference type="ChEBI" id="CHEBI:58052"/>
        <dbReference type="ChEBI" id="CHEBI:58223"/>
        <dbReference type="ChEBI" id="CHEBI:132367"/>
        <dbReference type="ChEBI" id="CHEBI:132368"/>
        <dbReference type="EC" id="2.4.1.17"/>
    </reaction>
</comment>
<dbReference type="CTD" id="36383304"/>
<evidence type="ECO:0000256" key="6">
    <source>
        <dbReference type="ARBA" id="ARBA00022692"/>
    </source>
</evidence>
<dbReference type="Pfam" id="PF00201">
    <property type="entry name" value="UDPGT"/>
    <property type="match status" value="2"/>
</dbReference>
<evidence type="ECO:0000256" key="1">
    <source>
        <dbReference type="ARBA" id="ARBA00004167"/>
    </source>
</evidence>
<keyword evidence="5 12" id="KW-0808">Transferase</keyword>
<evidence type="ECO:0000256" key="4">
    <source>
        <dbReference type="ARBA" id="ARBA00022676"/>
    </source>
</evidence>
<gene>
    <name evidence="12 14 15" type="ORF">SRAE_X000025400</name>
</gene>
<evidence type="ECO:0000256" key="3">
    <source>
        <dbReference type="ARBA" id="ARBA00012544"/>
    </source>
</evidence>
<dbReference type="FunFam" id="3.40.50.2000:FF:000038">
    <property type="entry name" value="UDP-GlucuronosylTransferase"/>
    <property type="match status" value="1"/>
</dbReference>
<evidence type="ECO:0000313" key="15">
    <source>
        <dbReference type="WormBase" id="SRAE_X000025400"/>
    </source>
</evidence>
<dbReference type="InterPro" id="IPR002213">
    <property type="entry name" value="UDP_glucos_trans"/>
</dbReference>
<evidence type="ECO:0000256" key="2">
    <source>
        <dbReference type="ARBA" id="ARBA00009995"/>
    </source>
</evidence>
<dbReference type="OMA" id="WSVINAD"/>
<protein>
    <recommendedName>
        <fullName evidence="3">glucuronosyltransferase</fullName>
        <ecNumber evidence="3">2.4.1.17</ecNumber>
    </recommendedName>
</protein>
<dbReference type="WormBase" id="SRAE_X000025400">
    <property type="protein sequence ID" value="SRP06946"/>
    <property type="gene ID" value="WBGene00265810"/>
</dbReference>
<dbReference type="EC" id="2.4.1.17" evidence="3"/>
<dbReference type="RefSeq" id="XP_024510120.1">
    <property type="nucleotide sequence ID" value="XM_024644575.1"/>
</dbReference>
<evidence type="ECO:0000256" key="9">
    <source>
        <dbReference type="ARBA" id="ARBA00023136"/>
    </source>
</evidence>
<keyword evidence="8 11" id="KW-1133">Transmembrane helix</keyword>
<dbReference type="EMBL" id="LN609530">
    <property type="protein sequence ID" value="CEF70924.1"/>
    <property type="molecule type" value="Genomic_DNA"/>
</dbReference>
<comment type="subcellular location">
    <subcellularLocation>
        <location evidence="1">Membrane</location>
        <topology evidence="1">Single-pass membrane protein</topology>
    </subcellularLocation>
</comment>
<dbReference type="Proteomes" id="UP000035682">
    <property type="component" value="Unplaced"/>
</dbReference>
<reference evidence="12 13" key="1">
    <citation type="submission" date="2014-09" db="EMBL/GenBank/DDBJ databases">
        <authorList>
            <person name="Martin A.A."/>
        </authorList>
    </citation>
    <scope>NUCLEOTIDE SEQUENCE</scope>
    <source>
        <strain evidence="13">ED321</strain>
        <strain evidence="12">ED321 Heterogonic</strain>
    </source>
</reference>
<dbReference type="PANTHER" id="PTHR48043">
    <property type="entry name" value="EG:EG0003.4 PROTEIN-RELATED"/>
    <property type="match status" value="1"/>
</dbReference>
<dbReference type="WBParaSite" id="SRAE_X000025400.1">
    <property type="protein sequence ID" value="SRAE_X000025400.1"/>
    <property type="gene ID" value="WBGene00265810"/>
</dbReference>
<dbReference type="GO" id="GO:0015020">
    <property type="term" value="F:glucuronosyltransferase activity"/>
    <property type="evidence" value="ECO:0007669"/>
    <property type="project" value="UniProtKB-EC"/>
</dbReference>
<evidence type="ECO:0000313" key="13">
    <source>
        <dbReference type="Proteomes" id="UP000035682"/>
    </source>
</evidence>
<feature type="transmembrane region" description="Helical" evidence="11">
    <location>
        <begin position="381"/>
        <end position="399"/>
    </location>
</feature>
<dbReference type="Gene3D" id="3.40.50.2000">
    <property type="entry name" value="Glycogen Phosphorylase B"/>
    <property type="match status" value="1"/>
</dbReference>
<evidence type="ECO:0000256" key="5">
    <source>
        <dbReference type="ARBA" id="ARBA00022679"/>
    </source>
</evidence>
<reference evidence="14" key="2">
    <citation type="submission" date="2020-12" db="UniProtKB">
        <authorList>
            <consortium name="WormBaseParasite"/>
        </authorList>
    </citation>
    <scope>IDENTIFICATION</scope>
</reference>
<proteinExistence type="inferred from homology"/>
<dbReference type="SUPFAM" id="SSF53756">
    <property type="entry name" value="UDP-Glycosyltransferase/glycogen phosphorylase"/>
    <property type="match status" value="1"/>
</dbReference>
<sequence>MKKSLKILVFSSGHGYSHNLFNAKIADTLSKSGHNVTLMTLGFSSLSKSNLTKYANFIYVPIEKKLKNQIINGESLKDMWIKDDHILLKLLKFQSISNEYVDTCKYIFDQDKITENIRQINFDIMISEIFLLCPLVLNKNKGKTVDISNVFIKSSAIFINLMSFLDYSLPLTNKIYYIGGIALQKPKPLNKNINNILNIKKYNVLFSFGSIITLHYMSQYLIENIFKTFSKLQEVTFIINIPNFNLTLKIPNNVYVYKWIPQTDILHDNRINLFITHGGQNSINEAISAGKSMLVIPVFGDQDRNTGMILRLKIGDYFNKLNLNNSKLFKNKIWKMLQSKKYTKNVKELKNLYEKSPFKSNEIVVKVTEYADCLKSIMNKIWLFFILTIILIVATNIHCSEHERKKRQYGYVQYYPDDCYNIVYQPEYVPVIPC</sequence>
<comment type="similarity">
    <text evidence="2">Belongs to the UDP-glycosyltransferase family.</text>
</comment>
<evidence type="ECO:0000256" key="10">
    <source>
        <dbReference type="ARBA" id="ARBA00047475"/>
    </source>
</evidence>
<keyword evidence="4" id="KW-0328">Glycosyltransferase</keyword>
<evidence type="ECO:0000256" key="8">
    <source>
        <dbReference type="ARBA" id="ARBA00022989"/>
    </source>
</evidence>
<dbReference type="AlphaFoldDB" id="A0A090LTG9"/>
<keyword evidence="13" id="KW-1185">Reference proteome</keyword>
<dbReference type="GO" id="GO:0016020">
    <property type="term" value="C:membrane"/>
    <property type="evidence" value="ECO:0007669"/>
    <property type="project" value="UniProtKB-SubCell"/>
</dbReference>